<dbReference type="InterPro" id="IPR020560">
    <property type="entry name" value="PRibGlycinamide_synth_C-dom"/>
</dbReference>
<keyword evidence="5 13" id="KW-0436">Ligase</keyword>
<evidence type="ECO:0000256" key="9">
    <source>
        <dbReference type="ARBA" id="ARBA00023211"/>
    </source>
</evidence>
<evidence type="ECO:0000256" key="10">
    <source>
        <dbReference type="ARBA" id="ARBA00038345"/>
    </source>
</evidence>
<dbReference type="GO" id="GO:0004637">
    <property type="term" value="F:phosphoribosylamine-glycine ligase activity"/>
    <property type="evidence" value="ECO:0007669"/>
    <property type="project" value="UniProtKB-EC"/>
</dbReference>
<dbReference type="InterPro" id="IPR013815">
    <property type="entry name" value="ATP_grasp_subdomain_1"/>
</dbReference>
<evidence type="ECO:0000256" key="5">
    <source>
        <dbReference type="ARBA" id="ARBA00022598"/>
    </source>
</evidence>
<dbReference type="Gene3D" id="3.90.600.10">
    <property type="entry name" value="Phosphoribosylglycinamide synthetase, C-terminal domain"/>
    <property type="match status" value="1"/>
</dbReference>
<reference evidence="16" key="1">
    <citation type="submission" date="2022-08" db="EMBL/GenBank/DDBJ databases">
        <title>Genome sequence of Vagococcus luciliae DSM 112651.</title>
        <authorList>
            <person name="Juan G."/>
            <person name="Anja P."/>
            <person name="Rolf D."/>
            <person name="Kampfer P."/>
            <person name="Vilcinskas A."/>
        </authorList>
    </citation>
    <scope>NUCLEOTIDE SEQUENCE</scope>
    <source>
        <strain evidence="16">G314FT</strain>
    </source>
</reference>
<accession>A0ABY5P1N1</accession>
<keyword evidence="6 14" id="KW-0547">Nucleotide-binding</keyword>
<dbReference type="HAMAP" id="MF_00138">
    <property type="entry name" value="GARS"/>
    <property type="match status" value="1"/>
</dbReference>
<dbReference type="Gene3D" id="3.30.470.20">
    <property type="entry name" value="ATP-grasp fold, B domain"/>
    <property type="match status" value="1"/>
</dbReference>
<organism evidence="16 17">
    <name type="scientific">Vagococcus luciliae</name>
    <dbReference type="NCBI Taxonomy" id="2920380"/>
    <lineage>
        <taxon>Bacteria</taxon>
        <taxon>Bacillati</taxon>
        <taxon>Bacillota</taxon>
        <taxon>Bacilli</taxon>
        <taxon>Lactobacillales</taxon>
        <taxon>Enterococcaceae</taxon>
        <taxon>Vagococcus</taxon>
    </lineage>
</organism>
<dbReference type="PANTHER" id="PTHR43472">
    <property type="entry name" value="PHOSPHORIBOSYLAMINE--GLYCINE LIGASE"/>
    <property type="match status" value="1"/>
</dbReference>
<dbReference type="InterPro" id="IPR037123">
    <property type="entry name" value="PRibGlycinamide_synth_C_sf"/>
</dbReference>
<comment type="cofactor">
    <cofactor evidence="2">
        <name>Mg(2+)</name>
        <dbReference type="ChEBI" id="CHEBI:18420"/>
    </cofactor>
</comment>
<evidence type="ECO:0000256" key="11">
    <source>
        <dbReference type="ARBA" id="ARBA00042242"/>
    </source>
</evidence>
<protein>
    <recommendedName>
        <fullName evidence="4 13">Phosphoribosylamine--glycine ligase</fullName>
        <ecNumber evidence="4 13">6.3.4.13</ecNumber>
    </recommendedName>
    <alternativeName>
        <fullName evidence="13">GARS</fullName>
    </alternativeName>
    <alternativeName>
        <fullName evidence="11 13">Glycinamide ribonucleotide synthetase</fullName>
    </alternativeName>
    <alternativeName>
        <fullName evidence="12 13">Phosphoribosylglycinamide synthetase</fullName>
    </alternativeName>
</protein>
<dbReference type="SMART" id="SM01210">
    <property type="entry name" value="GARS_C"/>
    <property type="match status" value="1"/>
</dbReference>
<dbReference type="Pfam" id="PF02843">
    <property type="entry name" value="GARS_C"/>
    <property type="match status" value="1"/>
</dbReference>
<dbReference type="RefSeq" id="WP_257701248.1">
    <property type="nucleotide sequence ID" value="NZ_CP102451.1"/>
</dbReference>
<comment type="pathway">
    <text evidence="3 13">Purine metabolism; IMP biosynthesis via de novo pathway; N(1)-(5-phospho-D-ribosyl)glycinamide from 5-phospho-alpha-D-ribose 1-diphosphate: step 2/2.</text>
</comment>
<evidence type="ECO:0000256" key="13">
    <source>
        <dbReference type="HAMAP-Rule" id="MF_00138"/>
    </source>
</evidence>
<dbReference type="Pfam" id="PF02844">
    <property type="entry name" value="GARS_N"/>
    <property type="match status" value="1"/>
</dbReference>
<dbReference type="Proteomes" id="UP001058273">
    <property type="component" value="Chromosome"/>
</dbReference>
<evidence type="ECO:0000256" key="2">
    <source>
        <dbReference type="ARBA" id="ARBA00001946"/>
    </source>
</evidence>
<keyword evidence="9" id="KW-0464">Manganese</keyword>
<dbReference type="SMART" id="SM01209">
    <property type="entry name" value="GARS_A"/>
    <property type="match status" value="1"/>
</dbReference>
<dbReference type="EMBL" id="CP102451">
    <property type="protein sequence ID" value="UUV99841.1"/>
    <property type="molecule type" value="Genomic_DNA"/>
</dbReference>
<evidence type="ECO:0000313" key="16">
    <source>
        <dbReference type="EMBL" id="UUV99841.1"/>
    </source>
</evidence>
<name>A0ABY5P1N1_9ENTE</name>
<dbReference type="InterPro" id="IPR020559">
    <property type="entry name" value="PRibGlycinamide_synth_CS"/>
</dbReference>
<dbReference type="Gene3D" id="3.40.50.20">
    <property type="match status" value="1"/>
</dbReference>
<dbReference type="SUPFAM" id="SSF51246">
    <property type="entry name" value="Rudiment single hybrid motif"/>
    <property type="match status" value="1"/>
</dbReference>
<evidence type="ECO:0000256" key="3">
    <source>
        <dbReference type="ARBA" id="ARBA00005174"/>
    </source>
</evidence>
<evidence type="ECO:0000256" key="14">
    <source>
        <dbReference type="PROSITE-ProRule" id="PRU00409"/>
    </source>
</evidence>
<dbReference type="InterPro" id="IPR020561">
    <property type="entry name" value="PRibGlycinamid_synth_ATP-grasp"/>
</dbReference>
<evidence type="ECO:0000313" key="17">
    <source>
        <dbReference type="Proteomes" id="UP001058273"/>
    </source>
</evidence>
<evidence type="ECO:0000256" key="4">
    <source>
        <dbReference type="ARBA" id="ARBA00013255"/>
    </source>
</evidence>
<dbReference type="InterPro" id="IPR011054">
    <property type="entry name" value="Rudment_hybrid_motif"/>
</dbReference>
<proteinExistence type="inferred from homology"/>
<evidence type="ECO:0000256" key="1">
    <source>
        <dbReference type="ARBA" id="ARBA00001936"/>
    </source>
</evidence>
<comment type="similarity">
    <text evidence="10 13">Belongs to the GARS family.</text>
</comment>
<sequence length="417" mass="45657">MKRKLLVIGSGGREHAISKKLLQSPLVEAVYCLPGNAGMIIDGIQLVDGNESDQEFIVSFCQDNEISWVFVGPEVPLIDGLVDFLGTKGIKAFGPKKNAAIIEGSKDFAKQLMVKYDIPTANYETFTNRDDAIHYLSTQELPIVIKADGLAAGKGVVIAETIEEAIQAVDDNLLNNIFDSEEPKIVIEEFLVGKEFSLLSFVGKSFVYPMVAAKDHKAIFDGDKGPNTGGMGVYSPVPYVTDSVYQESLSKIVYPTVDAMKKEGRDFQGILYTGLILTKDGPKVIEYNARFGDPETQVLLERLETDLVEVIESIFDDKSTKVSWKDTGFDLGVVVSAKGYPNSYEKGKPLNIDATNKAVNIFFAGVASKNDSLISNGGRVFMAESSGATLEKARGKVYGWLSEQQLTDFYYRTDIGK</sequence>
<comment type="catalytic activity">
    <reaction evidence="13">
        <text>5-phospho-beta-D-ribosylamine + glycine + ATP = N(1)-(5-phospho-beta-D-ribosyl)glycinamide + ADP + phosphate + H(+)</text>
        <dbReference type="Rhea" id="RHEA:17453"/>
        <dbReference type="ChEBI" id="CHEBI:15378"/>
        <dbReference type="ChEBI" id="CHEBI:30616"/>
        <dbReference type="ChEBI" id="CHEBI:43474"/>
        <dbReference type="ChEBI" id="CHEBI:57305"/>
        <dbReference type="ChEBI" id="CHEBI:58681"/>
        <dbReference type="ChEBI" id="CHEBI:143788"/>
        <dbReference type="ChEBI" id="CHEBI:456216"/>
        <dbReference type="EC" id="6.3.4.13"/>
    </reaction>
</comment>
<evidence type="ECO:0000256" key="8">
    <source>
        <dbReference type="ARBA" id="ARBA00022840"/>
    </source>
</evidence>
<dbReference type="NCBIfam" id="TIGR00877">
    <property type="entry name" value="purD"/>
    <property type="match status" value="1"/>
</dbReference>
<dbReference type="Gene3D" id="3.30.1490.20">
    <property type="entry name" value="ATP-grasp fold, A domain"/>
    <property type="match status" value="1"/>
</dbReference>
<dbReference type="SUPFAM" id="SSF52440">
    <property type="entry name" value="PreATP-grasp domain"/>
    <property type="match status" value="1"/>
</dbReference>
<dbReference type="EC" id="6.3.4.13" evidence="4 13"/>
<gene>
    <name evidence="13 16" type="primary">purD</name>
    <name evidence="16" type="ORF">G314FT_20100</name>
</gene>
<dbReference type="InterPro" id="IPR011761">
    <property type="entry name" value="ATP-grasp"/>
</dbReference>
<keyword evidence="7 13" id="KW-0658">Purine biosynthesis</keyword>
<feature type="domain" description="ATP-grasp" evidence="15">
    <location>
        <begin position="110"/>
        <end position="316"/>
    </location>
</feature>
<dbReference type="Pfam" id="PF01071">
    <property type="entry name" value="GARS_A"/>
    <property type="match status" value="1"/>
</dbReference>
<dbReference type="InterPro" id="IPR000115">
    <property type="entry name" value="PRibGlycinamide_synth"/>
</dbReference>
<comment type="cofactor">
    <cofactor evidence="1">
        <name>Mn(2+)</name>
        <dbReference type="ChEBI" id="CHEBI:29035"/>
    </cofactor>
</comment>
<dbReference type="InterPro" id="IPR016185">
    <property type="entry name" value="PreATP-grasp_dom_sf"/>
</dbReference>
<dbReference type="SUPFAM" id="SSF56059">
    <property type="entry name" value="Glutathione synthetase ATP-binding domain-like"/>
    <property type="match status" value="1"/>
</dbReference>
<evidence type="ECO:0000259" key="15">
    <source>
        <dbReference type="PROSITE" id="PS50975"/>
    </source>
</evidence>
<evidence type="ECO:0000256" key="7">
    <source>
        <dbReference type="ARBA" id="ARBA00022755"/>
    </source>
</evidence>
<dbReference type="PROSITE" id="PS50975">
    <property type="entry name" value="ATP_GRASP"/>
    <property type="match status" value="1"/>
</dbReference>
<evidence type="ECO:0000256" key="12">
    <source>
        <dbReference type="ARBA" id="ARBA00042864"/>
    </source>
</evidence>
<reference evidence="16" key="2">
    <citation type="submission" date="2022-08" db="EMBL/GenBank/DDBJ databases">
        <authorList>
            <person name="Poehlein A."/>
            <person name="Guzman J."/>
            <person name="Daniel R."/>
            <person name="Vilcinskas A."/>
        </authorList>
    </citation>
    <scope>NUCLEOTIDE SEQUENCE</scope>
    <source>
        <strain evidence="16">G314FT</strain>
    </source>
</reference>
<evidence type="ECO:0000256" key="6">
    <source>
        <dbReference type="ARBA" id="ARBA00022741"/>
    </source>
</evidence>
<dbReference type="InterPro" id="IPR020562">
    <property type="entry name" value="PRibGlycinamide_synth_N"/>
</dbReference>
<dbReference type="PROSITE" id="PS00184">
    <property type="entry name" value="GARS"/>
    <property type="match status" value="1"/>
</dbReference>
<keyword evidence="17" id="KW-1185">Reference proteome</keyword>
<dbReference type="PANTHER" id="PTHR43472:SF1">
    <property type="entry name" value="PHOSPHORIBOSYLAMINE--GLYCINE LIGASE, CHLOROPLASTIC"/>
    <property type="match status" value="1"/>
</dbReference>
<keyword evidence="8 14" id="KW-0067">ATP-binding</keyword>